<organism evidence="3 4">
    <name type="scientific">Thioalkalivibrio nitratireducens (strain DSM 14787 / UNIQEM 213 / ALEN2)</name>
    <dbReference type="NCBI Taxonomy" id="1255043"/>
    <lineage>
        <taxon>Bacteria</taxon>
        <taxon>Pseudomonadati</taxon>
        <taxon>Pseudomonadota</taxon>
        <taxon>Gammaproteobacteria</taxon>
        <taxon>Chromatiales</taxon>
        <taxon>Ectothiorhodospiraceae</taxon>
        <taxon>Thioalkalivibrio</taxon>
    </lineage>
</organism>
<dbReference type="InterPro" id="IPR012909">
    <property type="entry name" value="PHA_DNA-bd_N"/>
</dbReference>
<evidence type="ECO:0000313" key="3">
    <source>
        <dbReference type="EMBL" id="AGA32914.1"/>
    </source>
</evidence>
<keyword evidence="4" id="KW-1185">Reference proteome</keyword>
<name>L0DTK1_THIND</name>
<feature type="domain" description="PHB accumulation regulatory" evidence="1">
    <location>
        <begin position="70"/>
        <end position="109"/>
    </location>
</feature>
<dbReference type="eggNOG" id="COG5394">
    <property type="taxonomic scope" value="Bacteria"/>
</dbReference>
<dbReference type="KEGG" id="tni:TVNIR_1241"/>
<dbReference type="Proteomes" id="UP000010809">
    <property type="component" value="Chromosome"/>
</dbReference>
<protein>
    <submittedName>
        <fullName evidence="3">PhbF</fullName>
    </submittedName>
</protein>
<dbReference type="NCBIfam" id="TIGR01848">
    <property type="entry name" value="PHA_reg_PhaR"/>
    <property type="match status" value="1"/>
</dbReference>
<dbReference type="Pfam" id="PF05233">
    <property type="entry name" value="PHB_acc"/>
    <property type="match status" value="1"/>
</dbReference>
<sequence>MTDQRLIKKYPNRRLYDTEESRYITLVDVQRLVQSGKDIKVVDTQSGEDITRGILIQIITEQEASGTPMFTTDMLARFIRFYDASMQDAFSSFLEQTLKLYSEQQEQMQAQLSHLVSGKSVDNWTQLAERNMELWREMQDSFFRAAGLGGTDRSSRPRRDD</sequence>
<dbReference type="InterPro" id="IPR007897">
    <property type="entry name" value="PHB_accumulat"/>
</dbReference>
<feature type="domain" description="PHA accumulation regulator DNA-binding N-terminal" evidence="2">
    <location>
        <begin position="6"/>
        <end position="65"/>
    </location>
</feature>
<evidence type="ECO:0000313" key="4">
    <source>
        <dbReference type="Proteomes" id="UP000010809"/>
    </source>
</evidence>
<reference evidence="3" key="1">
    <citation type="submission" date="2015-12" db="EMBL/GenBank/DDBJ databases">
        <authorList>
            <person name="Tikhonova T.V."/>
            <person name="Pavlov A.R."/>
            <person name="Beletsky A.V."/>
            <person name="Mardanov A.V."/>
            <person name="Sorokin D.Y."/>
            <person name="Ravin N.V."/>
            <person name="Popov V.O."/>
        </authorList>
    </citation>
    <scope>NUCLEOTIDE SEQUENCE</scope>
    <source>
        <strain evidence="3">DSM 14787</strain>
    </source>
</reference>
<dbReference type="PATRIC" id="fig|1255043.3.peg.1254"/>
<gene>
    <name evidence="3" type="ordered locus">TVNIR_1241</name>
</gene>
<evidence type="ECO:0000259" key="1">
    <source>
        <dbReference type="Pfam" id="PF05233"/>
    </source>
</evidence>
<dbReference type="EMBL" id="CP003989">
    <property type="protein sequence ID" value="AGA32914.1"/>
    <property type="molecule type" value="Genomic_DNA"/>
</dbReference>
<dbReference type="InterPro" id="IPR010134">
    <property type="entry name" value="PHA_reg_PhaR"/>
</dbReference>
<dbReference type="Pfam" id="PF07879">
    <property type="entry name" value="PHB_acc_N"/>
    <property type="match status" value="1"/>
</dbReference>
<dbReference type="STRING" id="1255043.TVNIR_1241"/>
<evidence type="ECO:0000259" key="2">
    <source>
        <dbReference type="Pfam" id="PF07879"/>
    </source>
</evidence>
<dbReference type="HOGENOM" id="CLU_089210_3_0_6"/>
<proteinExistence type="predicted"/>
<dbReference type="AlphaFoldDB" id="L0DTK1"/>
<dbReference type="GO" id="GO:0006355">
    <property type="term" value="P:regulation of DNA-templated transcription"/>
    <property type="evidence" value="ECO:0007669"/>
    <property type="project" value="InterPro"/>
</dbReference>
<dbReference type="OrthoDB" id="9795345at2"/>
<dbReference type="RefSeq" id="WP_015258051.1">
    <property type="nucleotide sequence ID" value="NC_019902.2"/>
</dbReference>
<accession>L0DTK1</accession>